<accession>A0A3B0CI60</accession>
<organism evidence="1 2">
    <name type="scientific">Paenibacillus ginsengarvi</name>
    <dbReference type="NCBI Taxonomy" id="400777"/>
    <lineage>
        <taxon>Bacteria</taxon>
        <taxon>Bacillati</taxon>
        <taxon>Bacillota</taxon>
        <taxon>Bacilli</taxon>
        <taxon>Bacillales</taxon>
        <taxon>Paenibacillaceae</taxon>
        <taxon>Paenibacillus</taxon>
    </lineage>
</organism>
<name>A0A3B0CI60_9BACL</name>
<proteinExistence type="predicted"/>
<dbReference type="AlphaFoldDB" id="A0A3B0CI60"/>
<keyword evidence="2" id="KW-1185">Reference proteome</keyword>
<gene>
    <name evidence="1" type="ORF">D7M11_11080</name>
</gene>
<comment type="caution">
    <text evidence="1">The sequence shown here is derived from an EMBL/GenBank/DDBJ whole genome shotgun (WGS) entry which is preliminary data.</text>
</comment>
<dbReference type="Proteomes" id="UP000282311">
    <property type="component" value="Unassembled WGS sequence"/>
</dbReference>
<reference evidence="1 2" key="1">
    <citation type="journal article" date="2007" name="Int. J. Syst. Evol. Microbiol.">
        <title>Paenibacillus ginsengarvi sp. nov., isolated from soil from ginseng cultivation.</title>
        <authorList>
            <person name="Yoon M.H."/>
            <person name="Ten L.N."/>
            <person name="Im W.T."/>
        </authorList>
    </citation>
    <scope>NUCLEOTIDE SEQUENCE [LARGE SCALE GENOMIC DNA]</scope>
    <source>
        <strain evidence="1 2">KCTC 13059</strain>
    </source>
</reference>
<dbReference type="EMBL" id="RBAH01000006">
    <property type="protein sequence ID" value="RKN85053.1"/>
    <property type="molecule type" value="Genomic_DNA"/>
</dbReference>
<sequence>MTNIALRPALKTAGGEVTELLLDGRFVGMMTLVYRENGRLAGSVQLERESLAGKWKMEAVQAAQNYIRHLTEALGAKDCEVIVTWSSYELMISFGDQTDGDELLDDRALFEDDDDTWLGDVEPDEIDTMLMNDDDEEELYSGELVVVGESRNRIEYHFYGGDGEWLAEAFALLSGTDVTAEVDWKIGPSEEEAESLIEQLVADFDPDEVDSFYIEMLADGVVVETLELTHEDLLSEDEPGLSEYTAEQPGTGALDYSVILTRDDGDTLTYDLYKQSHGGLPIAQATIDVSRRELTGFIDFHDPESLDKREWIGALLMRELDKEKDYDTLNLSMLLANKLVDDIWYETETYH</sequence>
<dbReference type="RefSeq" id="WP_120747258.1">
    <property type="nucleotide sequence ID" value="NZ_RBAH01000006.1"/>
</dbReference>
<evidence type="ECO:0000313" key="1">
    <source>
        <dbReference type="EMBL" id="RKN85053.1"/>
    </source>
</evidence>
<evidence type="ECO:0000313" key="2">
    <source>
        <dbReference type="Proteomes" id="UP000282311"/>
    </source>
</evidence>
<protein>
    <submittedName>
        <fullName evidence="1">Uncharacterized protein</fullName>
    </submittedName>
</protein>
<dbReference type="OrthoDB" id="2575543at2"/>